<dbReference type="OMA" id="TVSHCRE"/>
<feature type="compositionally biased region" description="Polar residues" evidence="1">
    <location>
        <begin position="638"/>
        <end position="647"/>
    </location>
</feature>
<feature type="region of interest" description="Disordered" evidence="1">
    <location>
        <begin position="385"/>
        <end position="404"/>
    </location>
</feature>
<feature type="region of interest" description="Disordered" evidence="1">
    <location>
        <begin position="1"/>
        <end position="21"/>
    </location>
</feature>
<proteinExistence type="predicted"/>
<feature type="compositionally biased region" description="Acidic residues" evidence="1">
    <location>
        <begin position="349"/>
        <end position="368"/>
    </location>
</feature>
<feature type="compositionally biased region" description="Polar residues" evidence="1">
    <location>
        <begin position="822"/>
        <end position="849"/>
    </location>
</feature>
<feature type="region of interest" description="Disordered" evidence="1">
    <location>
        <begin position="336"/>
        <end position="371"/>
    </location>
</feature>
<protein>
    <submittedName>
        <fullName evidence="2">Uncharacterized protein</fullName>
    </submittedName>
</protein>
<feature type="compositionally biased region" description="Polar residues" evidence="1">
    <location>
        <begin position="595"/>
        <end position="611"/>
    </location>
</feature>
<feature type="region of interest" description="Disordered" evidence="1">
    <location>
        <begin position="899"/>
        <end position="920"/>
    </location>
</feature>
<feature type="compositionally biased region" description="Polar residues" evidence="1">
    <location>
        <begin position="764"/>
        <end position="774"/>
    </location>
</feature>
<accession>A0A2H3JRZ1</accession>
<name>A0A2H3JRZ1_WOLCO</name>
<feature type="compositionally biased region" description="Basic and acidic residues" evidence="1">
    <location>
        <begin position="1"/>
        <end position="11"/>
    </location>
</feature>
<keyword evidence="3" id="KW-1185">Reference proteome</keyword>
<sequence>MNTDYRHRTADDANAGSETSTQVRHCSVRGCNKPLQFDYKHKMCEECRGRHRVYANTKRAKRKMEKAAMGAQNGQAIVWMQEDNGLPIPEGLIIEPNADFYNPTWGEPAIDPALFVSNDSELAGALTLPRSKSPQPHEIGLPNGESNDTGILDNVLTHEFEDAPENPGITDPLLPPRYCSIKGCKALVPGNSFFKMCEPCRDRYRNYGTTKRAKWKREKEVAVAELEKMREETDKRRTDEGQSSMSPVEFHQYQADGLSQHSAGSNATALEANVLLPPRMCTVSHCREILPGNHQYRRCERHRIQNRHHSKLKRVRDKEVKAIAFDGWAAAVASSGRAGSVSSATGREADDETGDEEQGQESPQDIDPELLTRSRSVSLVGMVGAETPFGEPSTGVPPAARGTRRTNHVCSIKVCYNLLAPTNPWKMCDACRERDRAGRREKALRDSGIITTPPPRAPKGSKRAERERQKAAQATEEADDGVGAEKPKKRKKKKGAEGEAGQSDAAGSTAARPSSALEGQGANPTTPGADVSQDELFTGAVDPVPSDATTAVFYTQPVQQDTDTTGFPTLSQANFTSPTVVSSEGQCGDPALPSESLQVALTDQDVDTSAQGEAATAAPKKTTKRKSKKTPAPGVDAPTSSVNASNPTAPPGVHSPVAPSASESAPPDGVPSPAAPPQPHYYYMPSYGMTPYGAQAPAYTYGTPYPYAHPPPFSAYAPYAQAYSYPPPYGQTYGTQVPYAPPPSTQPMYSVSSDFVSRAEYTAASHNSQNQSPNGDGGVQTPYYGAFSAKTGEPHHRAQSQPSQLRRKRQWEEAAKSDTNKRPVTSQVDTAADTSRVEANNSNGSSEPSVTPPVVNQEPTVQSAQEVRACSSTTCHRTLPSGTAGTLCARCKERLKKKQSKAKQRFRLEPRRLLGPSQSS</sequence>
<dbReference type="STRING" id="742152.A0A2H3JRZ1"/>
<dbReference type="Proteomes" id="UP000218811">
    <property type="component" value="Unassembled WGS sequence"/>
</dbReference>
<feature type="compositionally biased region" description="Basic and acidic residues" evidence="1">
    <location>
        <begin position="810"/>
        <end position="821"/>
    </location>
</feature>
<evidence type="ECO:0000313" key="2">
    <source>
        <dbReference type="EMBL" id="PCH44922.1"/>
    </source>
</evidence>
<evidence type="ECO:0000256" key="1">
    <source>
        <dbReference type="SAM" id="MobiDB-lite"/>
    </source>
</evidence>
<organism evidence="2 3">
    <name type="scientific">Wolfiporia cocos (strain MD-104)</name>
    <name type="common">Brown rot fungus</name>
    <dbReference type="NCBI Taxonomy" id="742152"/>
    <lineage>
        <taxon>Eukaryota</taxon>
        <taxon>Fungi</taxon>
        <taxon>Dikarya</taxon>
        <taxon>Basidiomycota</taxon>
        <taxon>Agaricomycotina</taxon>
        <taxon>Agaricomycetes</taxon>
        <taxon>Polyporales</taxon>
        <taxon>Phaeolaceae</taxon>
        <taxon>Wolfiporia</taxon>
    </lineage>
</organism>
<feature type="region of interest" description="Disordered" evidence="1">
    <location>
        <begin position="762"/>
        <end position="862"/>
    </location>
</feature>
<gene>
    <name evidence="2" type="ORF">WOLCODRAFT_165497</name>
</gene>
<dbReference type="OrthoDB" id="3070249at2759"/>
<feature type="region of interest" description="Disordered" evidence="1">
    <location>
        <begin position="127"/>
        <end position="147"/>
    </location>
</feature>
<reference evidence="2 3" key="1">
    <citation type="journal article" date="2012" name="Science">
        <title>The Paleozoic origin of enzymatic lignin decomposition reconstructed from 31 fungal genomes.</title>
        <authorList>
            <person name="Floudas D."/>
            <person name="Binder M."/>
            <person name="Riley R."/>
            <person name="Barry K."/>
            <person name="Blanchette R.A."/>
            <person name="Henrissat B."/>
            <person name="Martinez A.T."/>
            <person name="Otillar R."/>
            <person name="Spatafora J.W."/>
            <person name="Yadav J.S."/>
            <person name="Aerts A."/>
            <person name="Benoit I."/>
            <person name="Boyd A."/>
            <person name="Carlson A."/>
            <person name="Copeland A."/>
            <person name="Coutinho P.M."/>
            <person name="de Vries R.P."/>
            <person name="Ferreira P."/>
            <person name="Findley K."/>
            <person name="Foster B."/>
            <person name="Gaskell J."/>
            <person name="Glotzer D."/>
            <person name="Gorecki P."/>
            <person name="Heitman J."/>
            <person name="Hesse C."/>
            <person name="Hori C."/>
            <person name="Igarashi K."/>
            <person name="Jurgens J.A."/>
            <person name="Kallen N."/>
            <person name="Kersten P."/>
            <person name="Kohler A."/>
            <person name="Kuees U."/>
            <person name="Kumar T.K.A."/>
            <person name="Kuo A."/>
            <person name="LaButti K."/>
            <person name="Larrondo L.F."/>
            <person name="Lindquist E."/>
            <person name="Ling A."/>
            <person name="Lombard V."/>
            <person name="Lucas S."/>
            <person name="Lundell T."/>
            <person name="Martin R."/>
            <person name="McLaughlin D.J."/>
            <person name="Morgenstern I."/>
            <person name="Morin E."/>
            <person name="Murat C."/>
            <person name="Nagy L.G."/>
            <person name="Nolan M."/>
            <person name="Ohm R.A."/>
            <person name="Patyshakuliyeva A."/>
            <person name="Rokas A."/>
            <person name="Ruiz-Duenas F.J."/>
            <person name="Sabat G."/>
            <person name="Salamov A."/>
            <person name="Samejima M."/>
            <person name="Schmutz J."/>
            <person name="Slot J.C."/>
            <person name="St John F."/>
            <person name="Stenlid J."/>
            <person name="Sun H."/>
            <person name="Sun S."/>
            <person name="Syed K."/>
            <person name="Tsang A."/>
            <person name="Wiebenga A."/>
            <person name="Young D."/>
            <person name="Pisabarro A."/>
            <person name="Eastwood D.C."/>
            <person name="Martin F."/>
            <person name="Cullen D."/>
            <person name="Grigoriev I.V."/>
            <person name="Hibbett D.S."/>
        </authorList>
    </citation>
    <scope>NUCLEOTIDE SEQUENCE [LARGE SCALE GENOMIC DNA]</scope>
    <source>
        <strain evidence="2 3">MD-104</strain>
    </source>
</reference>
<feature type="compositionally biased region" description="Polar residues" evidence="1">
    <location>
        <begin position="547"/>
        <end position="585"/>
    </location>
</feature>
<feature type="region of interest" description="Disordered" evidence="1">
    <location>
        <begin position="439"/>
        <end position="674"/>
    </location>
</feature>
<evidence type="ECO:0000313" key="3">
    <source>
        <dbReference type="Proteomes" id="UP000218811"/>
    </source>
</evidence>
<feature type="compositionally biased region" description="Low complexity" evidence="1">
    <location>
        <begin position="655"/>
        <end position="667"/>
    </location>
</feature>
<dbReference type="EMBL" id="KB468168">
    <property type="protein sequence ID" value="PCH44922.1"/>
    <property type="molecule type" value="Genomic_DNA"/>
</dbReference>
<dbReference type="AlphaFoldDB" id="A0A2H3JRZ1"/>